<dbReference type="EMBL" id="CP034437">
    <property type="protein sequence ID" value="AZN42786.1"/>
    <property type="molecule type" value="Genomic_DNA"/>
</dbReference>
<keyword evidence="3" id="KW-1185">Reference proteome</keyword>
<feature type="region of interest" description="Disordered" evidence="1">
    <location>
        <begin position="70"/>
        <end position="89"/>
    </location>
</feature>
<accession>A0A3S9AAW6</accession>
<proteinExistence type="predicted"/>
<evidence type="ECO:0000313" key="2">
    <source>
        <dbReference type="EMBL" id="AZN42786.1"/>
    </source>
</evidence>
<feature type="region of interest" description="Disordered" evidence="1">
    <location>
        <begin position="96"/>
        <end position="121"/>
    </location>
</feature>
<sequence>MNWNEKERQIRLELIASLTRSQQAVARILESIADSAQHSSGLAEVMSSNMKSLADLQQTFRAMSLVAAEPDRAERVSSRRHTRRYARKHIPAQPWFSSEWDEQRKASKDQSPPRRKRRNSV</sequence>
<dbReference type="OrthoDB" id="2660806at2"/>
<protein>
    <submittedName>
        <fullName evidence="2">Uncharacterized protein</fullName>
    </submittedName>
</protein>
<dbReference type="RefSeq" id="WP_126018794.1">
    <property type="nucleotide sequence ID" value="NZ_CP034437.1"/>
</dbReference>
<evidence type="ECO:0000313" key="3">
    <source>
        <dbReference type="Proteomes" id="UP000272528"/>
    </source>
</evidence>
<organism evidence="2 3">
    <name type="scientific">Paenibacillus albus</name>
    <dbReference type="NCBI Taxonomy" id="2495582"/>
    <lineage>
        <taxon>Bacteria</taxon>
        <taxon>Bacillati</taxon>
        <taxon>Bacillota</taxon>
        <taxon>Bacilli</taxon>
        <taxon>Bacillales</taxon>
        <taxon>Paenibacillaceae</taxon>
        <taxon>Paenibacillus</taxon>
    </lineage>
</organism>
<dbReference type="AlphaFoldDB" id="A0A3S9AAW6"/>
<reference evidence="3" key="1">
    <citation type="submission" date="2018-12" db="EMBL/GenBank/DDBJ databases">
        <title>Genome sequence of Peanibacillus sp.</title>
        <authorList>
            <person name="Subramani G."/>
            <person name="Srinivasan S."/>
            <person name="Kim M.K."/>
        </authorList>
    </citation>
    <scope>NUCLEOTIDE SEQUENCE [LARGE SCALE GENOMIC DNA]</scope>
    <source>
        <strain evidence="3">18JY67-1</strain>
    </source>
</reference>
<dbReference type="KEGG" id="palb:EJC50_26160"/>
<name>A0A3S9AAW6_9BACL</name>
<feature type="compositionally biased region" description="Basic and acidic residues" evidence="1">
    <location>
        <begin position="101"/>
        <end position="112"/>
    </location>
</feature>
<feature type="compositionally biased region" description="Basic residues" evidence="1">
    <location>
        <begin position="78"/>
        <end position="89"/>
    </location>
</feature>
<evidence type="ECO:0000256" key="1">
    <source>
        <dbReference type="SAM" id="MobiDB-lite"/>
    </source>
</evidence>
<gene>
    <name evidence="2" type="ORF">EJC50_26160</name>
</gene>
<dbReference type="Proteomes" id="UP000272528">
    <property type="component" value="Chromosome"/>
</dbReference>